<dbReference type="EMBL" id="JACRTK010000001">
    <property type="protein sequence ID" value="MBC8590205.1"/>
    <property type="molecule type" value="Genomic_DNA"/>
</dbReference>
<comment type="caution">
    <text evidence="1">The sequence shown here is derived from an EMBL/GenBank/DDBJ whole genome shotgun (WGS) entry which is preliminary data.</text>
</comment>
<evidence type="ECO:0000313" key="2">
    <source>
        <dbReference type="Proteomes" id="UP000601522"/>
    </source>
</evidence>
<dbReference type="Proteomes" id="UP000601522">
    <property type="component" value="Unassembled WGS sequence"/>
</dbReference>
<organism evidence="1 2">
    <name type="scientific">Wansuia hejianensis</name>
    <dbReference type="NCBI Taxonomy" id="2763667"/>
    <lineage>
        <taxon>Bacteria</taxon>
        <taxon>Bacillati</taxon>
        <taxon>Bacillota</taxon>
        <taxon>Clostridia</taxon>
        <taxon>Lachnospirales</taxon>
        <taxon>Lachnospiraceae</taxon>
        <taxon>Wansuia</taxon>
    </lineage>
</organism>
<proteinExistence type="predicted"/>
<accession>A0A926IM97</accession>
<evidence type="ECO:0000313" key="1">
    <source>
        <dbReference type="EMBL" id="MBC8590205.1"/>
    </source>
</evidence>
<name>A0A926IM97_9FIRM</name>
<sequence length="110" mass="12712">MGNSIAFKTLETVKTYDGEKEIKITENHDKVLISITKQFPTPAYSMDIKKIAKEDQCLRIFYDIKPPKEDMVQLQVMTYKTINIEIDKEKIGDPPYKLVLDESNTNIQKA</sequence>
<reference evidence="1 2" key="1">
    <citation type="submission" date="2020-08" db="EMBL/GenBank/DDBJ databases">
        <title>Genome public.</title>
        <authorList>
            <person name="Liu C."/>
            <person name="Sun Q."/>
        </authorList>
    </citation>
    <scope>NUCLEOTIDE SEQUENCE [LARGE SCALE GENOMIC DNA]</scope>
    <source>
        <strain evidence="1 2">NSJ-26</strain>
    </source>
</reference>
<gene>
    <name evidence="1" type="ORF">H8689_03495</name>
</gene>
<protein>
    <submittedName>
        <fullName evidence="1">Uncharacterized protein</fullName>
    </submittedName>
</protein>
<dbReference type="AlphaFoldDB" id="A0A926IM97"/>
<dbReference type="RefSeq" id="WP_249323026.1">
    <property type="nucleotide sequence ID" value="NZ_JACRTK010000001.1"/>
</dbReference>
<keyword evidence="2" id="KW-1185">Reference proteome</keyword>